<protein>
    <submittedName>
        <fullName evidence="1">Uncharacterized protein</fullName>
    </submittedName>
</protein>
<name>A0A1G1WL46_9BACT</name>
<dbReference type="Proteomes" id="UP000176645">
    <property type="component" value="Unassembled WGS sequence"/>
</dbReference>
<evidence type="ECO:0000313" key="1">
    <source>
        <dbReference type="EMBL" id="OGY28436.1"/>
    </source>
</evidence>
<dbReference type="AlphaFoldDB" id="A0A1G1WL46"/>
<reference evidence="1 2" key="1">
    <citation type="journal article" date="2016" name="Nat. Commun.">
        <title>Thousands of microbial genomes shed light on interconnected biogeochemical processes in an aquifer system.</title>
        <authorList>
            <person name="Anantharaman K."/>
            <person name="Brown C.T."/>
            <person name="Hug L.A."/>
            <person name="Sharon I."/>
            <person name="Castelle C.J."/>
            <person name="Probst A.J."/>
            <person name="Thomas B.C."/>
            <person name="Singh A."/>
            <person name="Wilkins M.J."/>
            <person name="Karaoz U."/>
            <person name="Brodie E.L."/>
            <person name="Williams K.H."/>
            <person name="Hubbard S.S."/>
            <person name="Banfield J.F."/>
        </authorList>
    </citation>
    <scope>NUCLEOTIDE SEQUENCE [LARGE SCALE GENOMIC DNA]</scope>
</reference>
<sequence>MAIETRYFCTGTCGAVITQEEYDKGLTKCGNESYSMQTILLKRVPSALPAKEELRKKSNENINTNPLTILYR</sequence>
<accession>A0A1G1WL46</accession>
<dbReference type="EMBL" id="MHCU01000001">
    <property type="protein sequence ID" value="OGY28436.1"/>
    <property type="molecule type" value="Genomic_DNA"/>
</dbReference>
<evidence type="ECO:0000313" key="2">
    <source>
        <dbReference type="Proteomes" id="UP000176645"/>
    </source>
</evidence>
<gene>
    <name evidence="1" type="ORF">A2Z42_00615</name>
</gene>
<proteinExistence type="predicted"/>
<comment type="caution">
    <text evidence="1">The sequence shown here is derived from an EMBL/GenBank/DDBJ whole genome shotgun (WGS) entry which is preliminary data.</text>
</comment>
<organism evidence="1 2">
    <name type="scientific">Candidatus Woykebacteria bacterium RBG_19FT_COMBO_43_10</name>
    <dbReference type="NCBI Taxonomy" id="1802598"/>
    <lineage>
        <taxon>Bacteria</taxon>
        <taxon>Candidatus Woykeibacteriota</taxon>
    </lineage>
</organism>